<dbReference type="Proteomes" id="UP000657574">
    <property type="component" value="Unassembled WGS sequence"/>
</dbReference>
<evidence type="ECO:0000256" key="8">
    <source>
        <dbReference type="ARBA" id="ARBA00022679"/>
    </source>
</evidence>
<evidence type="ECO:0000256" key="11">
    <source>
        <dbReference type="ARBA" id="ARBA00030204"/>
    </source>
</evidence>
<evidence type="ECO:0000256" key="14">
    <source>
        <dbReference type="ARBA" id="ARBA00048021"/>
    </source>
</evidence>
<dbReference type="InterPro" id="IPR005814">
    <property type="entry name" value="Aminotrans_3"/>
</dbReference>
<comment type="catalytic activity">
    <reaction evidence="14">
        <text>4-aminobutanoate + 2-oxoglutarate = succinate semialdehyde + L-glutamate</text>
        <dbReference type="Rhea" id="RHEA:23352"/>
        <dbReference type="ChEBI" id="CHEBI:16810"/>
        <dbReference type="ChEBI" id="CHEBI:29985"/>
        <dbReference type="ChEBI" id="CHEBI:57706"/>
        <dbReference type="ChEBI" id="CHEBI:59888"/>
        <dbReference type="EC" id="2.6.1.19"/>
    </reaction>
</comment>
<dbReference type="InterPro" id="IPR049704">
    <property type="entry name" value="Aminotrans_3_PPA_site"/>
</dbReference>
<dbReference type="InterPro" id="IPR015421">
    <property type="entry name" value="PyrdxlP-dep_Trfase_major"/>
</dbReference>
<evidence type="ECO:0000256" key="12">
    <source>
        <dbReference type="ARBA" id="ARBA00030857"/>
    </source>
</evidence>
<dbReference type="RefSeq" id="WP_189308854.1">
    <property type="nucleotide sequence ID" value="NZ_BMQA01000001.1"/>
</dbReference>
<evidence type="ECO:0000256" key="15">
    <source>
        <dbReference type="ARBA" id="ARBA00050054"/>
    </source>
</evidence>
<reference evidence="17" key="1">
    <citation type="journal article" date="2014" name="Int. J. Syst. Evol. Microbiol.">
        <title>Complete genome sequence of Corynebacterium casei LMG S-19264T (=DSM 44701T), isolated from a smear-ripened cheese.</title>
        <authorList>
            <consortium name="US DOE Joint Genome Institute (JGI-PGF)"/>
            <person name="Walter F."/>
            <person name="Albersmeier A."/>
            <person name="Kalinowski J."/>
            <person name="Ruckert C."/>
        </authorList>
    </citation>
    <scope>NUCLEOTIDE SEQUENCE</scope>
    <source>
        <strain evidence="17">JCM 3086</strain>
    </source>
</reference>
<name>A0A917NES7_9ACTN</name>
<comment type="catalytic activity">
    <reaction evidence="1">
        <text>(S)-3-amino-2-methylpropanoate + 2-oxoglutarate = 2-methyl-3-oxopropanoate + L-glutamate</text>
        <dbReference type="Rhea" id="RHEA:13993"/>
        <dbReference type="ChEBI" id="CHEBI:16810"/>
        <dbReference type="ChEBI" id="CHEBI:29985"/>
        <dbReference type="ChEBI" id="CHEBI:57700"/>
        <dbReference type="ChEBI" id="CHEBI:58655"/>
        <dbReference type="EC" id="2.6.1.22"/>
    </reaction>
</comment>
<dbReference type="PROSITE" id="PS00600">
    <property type="entry name" value="AA_TRANSFER_CLASS_3"/>
    <property type="match status" value="1"/>
</dbReference>
<keyword evidence="8" id="KW-0808">Transferase</keyword>
<evidence type="ECO:0000313" key="17">
    <source>
        <dbReference type="EMBL" id="GGI93714.1"/>
    </source>
</evidence>
<dbReference type="PANTHER" id="PTHR11986">
    <property type="entry name" value="AMINOTRANSFERASE CLASS III"/>
    <property type="match status" value="1"/>
</dbReference>
<keyword evidence="9 16" id="KW-0663">Pyridoxal phosphate</keyword>
<dbReference type="FunFam" id="3.40.640.10:FF:000013">
    <property type="entry name" value="4-aminobutyrate aminotransferase"/>
    <property type="match status" value="1"/>
</dbReference>
<evidence type="ECO:0000256" key="6">
    <source>
        <dbReference type="ARBA" id="ARBA00012912"/>
    </source>
</evidence>
<dbReference type="GO" id="GO:0047298">
    <property type="term" value="F:(S)-3-amino-2-methylpropionate transaminase activity"/>
    <property type="evidence" value="ECO:0007669"/>
    <property type="project" value="UniProtKB-EC"/>
</dbReference>
<comment type="cofactor">
    <cofactor evidence="2">
        <name>pyridoxal 5'-phosphate</name>
        <dbReference type="ChEBI" id="CHEBI:597326"/>
    </cofactor>
</comment>
<dbReference type="SUPFAM" id="SSF53383">
    <property type="entry name" value="PLP-dependent transferases"/>
    <property type="match status" value="1"/>
</dbReference>
<dbReference type="GO" id="GO:0042802">
    <property type="term" value="F:identical protein binding"/>
    <property type="evidence" value="ECO:0007669"/>
    <property type="project" value="TreeGrafter"/>
</dbReference>
<dbReference type="NCBIfam" id="TIGR00700">
    <property type="entry name" value="GABAtrnsam"/>
    <property type="match status" value="1"/>
</dbReference>
<evidence type="ECO:0000256" key="7">
    <source>
        <dbReference type="ARBA" id="ARBA00022576"/>
    </source>
</evidence>
<dbReference type="EC" id="2.6.1.22" evidence="5"/>
<comment type="pathway">
    <text evidence="3">Amino-acid degradation; 4-aminobutanoate degradation.</text>
</comment>
<gene>
    <name evidence="17" type="primary">gabT</name>
    <name evidence="17" type="ORF">GCM10010121_000020</name>
</gene>
<keyword evidence="18" id="KW-1185">Reference proteome</keyword>
<evidence type="ECO:0000256" key="13">
    <source>
        <dbReference type="ARBA" id="ARBA00031787"/>
    </source>
</evidence>
<dbReference type="Gene3D" id="3.40.640.10">
    <property type="entry name" value="Type I PLP-dependent aspartate aminotransferase-like (Major domain)"/>
    <property type="match status" value="1"/>
</dbReference>
<proteinExistence type="inferred from homology"/>
<sequence length="458" mass="47730">MPGNSRPAGGPGLEQVRRIVTEIPGPRSRELLARQRGLVPAGVGATLPVFVEAAGGGVIVDADGNSFIDFGSGIAVTTVGNSATAVAERAAAQLRRFTHTCFLVNPYASYLDVCQRLNELAPVPGEKRTLLVNSGAEAVENAVKIARAATGRPAVVVFDHAFHGRTLLTMTLTAKNRPYKHGFGPFAPEVHRAPMAYPYRWPTGPEHCAEEAAAALADLLDRQVGADNVAAVLVEPIQGEGGFIVPAPGFLTQVAEICRARGILLIADEVQTGIARTGRMFACEHEGIRPDLVTTAKGLAGGLPLGAVTGRAELMDAAPVGGLGGTFSGNPVACEAALGVFDEIETHDLLERAQAIGDVMHQRLAELARVHPAMGDVRGRGAMIAIELVQPHGDRVPAPELAAGIARRCHAEGLLVLTAGSYGNVLRFLPPLSISDTLLDEGLTLLGEAIAKETASAG</sequence>
<evidence type="ECO:0000256" key="5">
    <source>
        <dbReference type="ARBA" id="ARBA00012876"/>
    </source>
</evidence>
<organism evidence="17 18">
    <name type="scientific">Streptomyces brasiliensis</name>
    <dbReference type="NCBI Taxonomy" id="1954"/>
    <lineage>
        <taxon>Bacteria</taxon>
        <taxon>Bacillati</taxon>
        <taxon>Actinomycetota</taxon>
        <taxon>Actinomycetes</taxon>
        <taxon>Kitasatosporales</taxon>
        <taxon>Streptomycetaceae</taxon>
        <taxon>Streptomyces</taxon>
    </lineage>
</organism>
<evidence type="ECO:0000256" key="10">
    <source>
        <dbReference type="ARBA" id="ARBA00029760"/>
    </source>
</evidence>
<dbReference type="PIRSF" id="PIRSF000521">
    <property type="entry name" value="Transaminase_4ab_Lys_Orn"/>
    <property type="match status" value="1"/>
</dbReference>
<dbReference type="GO" id="GO:0009448">
    <property type="term" value="P:gamma-aminobutyric acid metabolic process"/>
    <property type="evidence" value="ECO:0007669"/>
    <property type="project" value="InterPro"/>
</dbReference>
<dbReference type="InterPro" id="IPR050103">
    <property type="entry name" value="Class-III_PLP-dep_AT"/>
</dbReference>
<evidence type="ECO:0000256" key="2">
    <source>
        <dbReference type="ARBA" id="ARBA00001933"/>
    </source>
</evidence>
<dbReference type="GO" id="GO:0030170">
    <property type="term" value="F:pyridoxal phosphate binding"/>
    <property type="evidence" value="ECO:0007669"/>
    <property type="project" value="InterPro"/>
</dbReference>
<dbReference type="NCBIfam" id="NF004714">
    <property type="entry name" value="PRK06058.1"/>
    <property type="match status" value="1"/>
</dbReference>
<dbReference type="GO" id="GO:0034386">
    <property type="term" value="F:4-aminobutyrate:2-oxoglutarate transaminase activity"/>
    <property type="evidence" value="ECO:0007669"/>
    <property type="project" value="UniProtKB-EC"/>
</dbReference>
<dbReference type="Gene3D" id="3.90.1150.10">
    <property type="entry name" value="Aspartate Aminotransferase, domain 1"/>
    <property type="match status" value="1"/>
</dbReference>
<comment type="caution">
    <text evidence="17">The sequence shown here is derived from an EMBL/GenBank/DDBJ whole genome shotgun (WGS) entry which is preliminary data.</text>
</comment>
<dbReference type="Pfam" id="PF00202">
    <property type="entry name" value="Aminotran_3"/>
    <property type="match status" value="1"/>
</dbReference>
<evidence type="ECO:0000256" key="1">
    <source>
        <dbReference type="ARBA" id="ARBA00001750"/>
    </source>
</evidence>
<dbReference type="EC" id="2.6.1.19" evidence="6"/>
<evidence type="ECO:0000256" key="3">
    <source>
        <dbReference type="ARBA" id="ARBA00005176"/>
    </source>
</evidence>
<dbReference type="InterPro" id="IPR015422">
    <property type="entry name" value="PyrdxlP-dep_Trfase_small"/>
</dbReference>
<dbReference type="AlphaFoldDB" id="A0A917NES7"/>
<evidence type="ECO:0000256" key="9">
    <source>
        <dbReference type="ARBA" id="ARBA00022898"/>
    </source>
</evidence>
<dbReference type="InterPro" id="IPR004632">
    <property type="entry name" value="4NH2But_aminotransferase_bac"/>
</dbReference>
<dbReference type="EMBL" id="BMQA01000001">
    <property type="protein sequence ID" value="GGI93714.1"/>
    <property type="molecule type" value="Genomic_DNA"/>
</dbReference>
<evidence type="ECO:0000256" key="16">
    <source>
        <dbReference type="RuleBase" id="RU003560"/>
    </source>
</evidence>
<dbReference type="CDD" id="cd00610">
    <property type="entry name" value="OAT_like"/>
    <property type="match status" value="1"/>
</dbReference>
<evidence type="ECO:0000256" key="4">
    <source>
        <dbReference type="ARBA" id="ARBA00008954"/>
    </source>
</evidence>
<protein>
    <recommendedName>
        <fullName evidence="12">(S)-3-amino-2-methylpropionate transaminase</fullName>
        <ecNumber evidence="6">2.6.1.19</ecNumber>
        <ecNumber evidence="5">2.6.1.22</ecNumber>
    </recommendedName>
    <alternativeName>
        <fullName evidence="13">GABA aminotransferase</fullName>
    </alternativeName>
    <alternativeName>
        <fullName evidence="11">Gamma-amino-N-butyrate transaminase</fullName>
    </alternativeName>
    <alternativeName>
        <fullName evidence="15">Glutamate:succinic semialdehyde transaminase</fullName>
    </alternativeName>
    <alternativeName>
        <fullName evidence="10">L-AIBAT</fullName>
    </alternativeName>
</protein>
<keyword evidence="7 17" id="KW-0032">Aminotransferase</keyword>
<dbReference type="InterPro" id="IPR015424">
    <property type="entry name" value="PyrdxlP-dep_Trfase"/>
</dbReference>
<accession>A0A917NES7</accession>
<evidence type="ECO:0000313" key="18">
    <source>
        <dbReference type="Proteomes" id="UP000657574"/>
    </source>
</evidence>
<comment type="similarity">
    <text evidence="4 16">Belongs to the class-III pyridoxal-phosphate-dependent aminotransferase family.</text>
</comment>
<reference evidence="17" key="2">
    <citation type="submission" date="2020-09" db="EMBL/GenBank/DDBJ databases">
        <authorList>
            <person name="Sun Q."/>
            <person name="Ohkuma M."/>
        </authorList>
    </citation>
    <scope>NUCLEOTIDE SEQUENCE</scope>
    <source>
        <strain evidence="17">JCM 3086</strain>
    </source>
</reference>